<dbReference type="AlphaFoldDB" id="A0A401UNM5"/>
<name>A0A401UNM5_9CLOT</name>
<feature type="transmembrane region" description="Helical" evidence="1">
    <location>
        <begin position="73"/>
        <end position="94"/>
    </location>
</feature>
<accession>A0A401UNM5</accession>
<dbReference type="InterPro" id="IPR010898">
    <property type="entry name" value="Hpre_diP_synth_I"/>
</dbReference>
<evidence type="ECO:0000256" key="1">
    <source>
        <dbReference type="SAM" id="Phobius"/>
    </source>
</evidence>
<dbReference type="Proteomes" id="UP000287872">
    <property type="component" value="Unassembled WGS sequence"/>
</dbReference>
<keyword evidence="1" id="KW-0472">Membrane</keyword>
<dbReference type="EMBL" id="BHYK01000015">
    <property type="protein sequence ID" value="GCD11135.1"/>
    <property type="molecule type" value="Genomic_DNA"/>
</dbReference>
<proteinExistence type="predicted"/>
<organism evidence="2 3">
    <name type="scientific">Clostridium tagluense</name>
    <dbReference type="NCBI Taxonomy" id="360422"/>
    <lineage>
        <taxon>Bacteria</taxon>
        <taxon>Bacillati</taxon>
        <taxon>Bacillota</taxon>
        <taxon>Clostridia</taxon>
        <taxon>Eubacteriales</taxon>
        <taxon>Clostridiaceae</taxon>
        <taxon>Clostridium</taxon>
    </lineage>
</organism>
<comment type="caution">
    <text evidence="2">The sequence shown here is derived from an EMBL/GenBank/DDBJ whole genome shotgun (WGS) entry which is preliminary data.</text>
</comment>
<dbReference type="RefSeq" id="WP_125002663.1">
    <property type="nucleotide sequence ID" value="NZ_BHYK01000015.1"/>
</dbReference>
<evidence type="ECO:0000313" key="3">
    <source>
        <dbReference type="Proteomes" id="UP000287872"/>
    </source>
</evidence>
<dbReference type="OrthoDB" id="9799095at2"/>
<feature type="transmembrane region" description="Helical" evidence="1">
    <location>
        <begin position="133"/>
        <end position="156"/>
    </location>
</feature>
<dbReference type="PIRSF" id="PIRSF027391">
    <property type="entry name" value="Hpre_diP_synt_I"/>
    <property type="match status" value="1"/>
</dbReference>
<protein>
    <recommendedName>
        <fullName evidence="4">Heptaprenyl diphosphate synthase subunit I</fullName>
    </recommendedName>
</protein>
<evidence type="ECO:0008006" key="4">
    <source>
        <dbReference type="Google" id="ProtNLM"/>
    </source>
</evidence>
<sequence length="170" mass="18559">MKKTKKMVLLSILVAIALVIYLIEAQIPVLFPGIKLGLANSISLVALILFGWKEAILIMILRTVLGSIFGGGLSALLFSIAGGLLSNIVMILLYKYLKNYLSLPTISVCGAIFHNVGQLLVAAFIIKDLRIYLYLPVLLVSAIITGYFIGTLASVLKNRLEKILTLDKRL</sequence>
<keyword evidence="3" id="KW-1185">Reference proteome</keyword>
<evidence type="ECO:0000313" key="2">
    <source>
        <dbReference type="EMBL" id="GCD11135.1"/>
    </source>
</evidence>
<dbReference type="InterPro" id="IPR014535">
    <property type="entry name" value="Hpre_diP_synt_I"/>
</dbReference>
<dbReference type="Gene3D" id="1.10.1760.20">
    <property type="match status" value="1"/>
</dbReference>
<feature type="transmembrane region" description="Helical" evidence="1">
    <location>
        <begin position="100"/>
        <end position="126"/>
    </location>
</feature>
<keyword evidence="1" id="KW-0812">Transmembrane</keyword>
<reference evidence="2 3" key="1">
    <citation type="submission" date="2018-11" db="EMBL/GenBank/DDBJ databases">
        <title>Genome sequencing and assembly of Clostridium tagluense strain A121.</title>
        <authorList>
            <person name="Murakami T."/>
            <person name="Segawa T."/>
            <person name="Shcherbakova V.A."/>
            <person name="Mori H."/>
            <person name="Yoshimura Y."/>
        </authorList>
    </citation>
    <scope>NUCLEOTIDE SEQUENCE [LARGE SCALE GENOMIC DNA]</scope>
    <source>
        <strain evidence="2 3">A121</strain>
    </source>
</reference>
<keyword evidence="1" id="KW-1133">Transmembrane helix</keyword>
<dbReference type="Pfam" id="PF07456">
    <property type="entry name" value="Hpre_diP_synt_I"/>
    <property type="match status" value="1"/>
</dbReference>
<gene>
    <name evidence="2" type="ORF">Ctaglu_27580</name>
</gene>
<feature type="transmembrane region" description="Helical" evidence="1">
    <location>
        <begin position="41"/>
        <end position="61"/>
    </location>
</feature>